<dbReference type="PANTHER" id="PTHR24394">
    <property type="entry name" value="ZINC FINGER PROTEIN"/>
    <property type="match status" value="1"/>
</dbReference>
<evidence type="ECO:0000256" key="1">
    <source>
        <dbReference type="ARBA" id="ARBA00004123"/>
    </source>
</evidence>
<dbReference type="InterPro" id="IPR036236">
    <property type="entry name" value="Znf_C2H2_sf"/>
</dbReference>
<gene>
    <name evidence="9" type="ORF">ALC56_13441</name>
</gene>
<dbReference type="Gene3D" id="3.30.160.60">
    <property type="entry name" value="Classic Zinc Finger"/>
    <property type="match status" value="2"/>
</dbReference>
<dbReference type="Proteomes" id="UP000078541">
    <property type="component" value="Unassembled WGS sequence"/>
</dbReference>
<dbReference type="SUPFAM" id="SSF57667">
    <property type="entry name" value="beta-beta-alpha zinc fingers"/>
    <property type="match status" value="1"/>
</dbReference>
<keyword evidence="6" id="KW-0539">Nucleus</keyword>
<evidence type="ECO:0000256" key="5">
    <source>
        <dbReference type="ARBA" id="ARBA00022833"/>
    </source>
</evidence>
<protein>
    <recommendedName>
        <fullName evidence="8">C2H2-type domain-containing protein</fullName>
    </recommendedName>
</protein>
<feature type="domain" description="C2H2-type" evidence="8">
    <location>
        <begin position="132"/>
        <end position="160"/>
    </location>
</feature>
<sequence length="195" mass="22617">MKSKFLKPQTSPMDAVDLTINNSVHFNTGPSIDQTGYRTSFVPETQNCNSRRSATQNSQIYKEYPVFCPDCGKGLACLYSLNRHCKSASACRKKKPRNITGEFKCNICNNGYKSSGSLSRHRRYECRVFPQFFCIFCNKRFTQQSSLSRHLMNKHPEEDANNTVDKFVKVPQLSYIESNNLHKRDRRKQYPEHLK</sequence>
<evidence type="ECO:0000313" key="9">
    <source>
        <dbReference type="EMBL" id="KYN32064.1"/>
    </source>
</evidence>
<keyword evidence="4 7" id="KW-0863">Zinc-finger</keyword>
<evidence type="ECO:0000256" key="2">
    <source>
        <dbReference type="ARBA" id="ARBA00022723"/>
    </source>
</evidence>
<keyword evidence="2" id="KW-0479">Metal-binding</keyword>
<proteinExistence type="predicted"/>
<evidence type="ECO:0000256" key="6">
    <source>
        <dbReference type="ARBA" id="ARBA00023242"/>
    </source>
</evidence>
<accession>A0A195EVZ7</accession>
<dbReference type="GO" id="GO:0008270">
    <property type="term" value="F:zinc ion binding"/>
    <property type="evidence" value="ECO:0007669"/>
    <property type="project" value="UniProtKB-KW"/>
</dbReference>
<dbReference type="SMART" id="SM00355">
    <property type="entry name" value="ZnF_C2H2"/>
    <property type="match status" value="3"/>
</dbReference>
<evidence type="ECO:0000256" key="4">
    <source>
        <dbReference type="ARBA" id="ARBA00022771"/>
    </source>
</evidence>
<evidence type="ECO:0000256" key="3">
    <source>
        <dbReference type="ARBA" id="ARBA00022737"/>
    </source>
</evidence>
<evidence type="ECO:0000256" key="7">
    <source>
        <dbReference type="PROSITE-ProRule" id="PRU00042"/>
    </source>
</evidence>
<name>A0A195EVZ7_9HYME</name>
<comment type="subcellular location">
    <subcellularLocation>
        <location evidence="1">Nucleus</location>
    </subcellularLocation>
</comment>
<keyword evidence="5" id="KW-0862">Zinc</keyword>
<dbReference type="GO" id="GO:0005634">
    <property type="term" value="C:nucleus"/>
    <property type="evidence" value="ECO:0007669"/>
    <property type="project" value="UniProtKB-SubCell"/>
</dbReference>
<reference evidence="9 10" key="1">
    <citation type="submission" date="2016-03" db="EMBL/GenBank/DDBJ databases">
        <title>Trachymyrmex septentrionalis WGS genome.</title>
        <authorList>
            <person name="Nygaard S."/>
            <person name="Hu H."/>
            <person name="Boomsma J."/>
            <person name="Zhang G."/>
        </authorList>
    </citation>
    <scope>NUCLEOTIDE SEQUENCE [LARGE SCALE GENOMIC DNA]</scope>
    <source>
        <strain evidence="9">Tsep2-gDNA-1</strain>
        <tissue evidence="9">Whole body</tissue>
    </source>
</reference>
<feature type="domain" description="C2H2-type" evidence="8">
    <location>
        <begin position="103"/>
        <end position="130"/>
    </location>
</feature>
<dbReference type="EMBL" id="KQ981954">
    <property type="protein sequence ID" value="KYN32064.1"/>
    <property type="molecule type" value="Genomic_DNA"/>
</dbReference>
<evidence type="ECO:0000259" key="8">
    <source>
        <dbReference type="PROSITE" id="PS50157"/>
    </source>
</evidence>
<dbReference type="AlphaFoldDB" id="A0A195EVZ7"/>
<dbReference type="InterPro" id="IPR013087">
    <property type="entry name" value="Znf_C2H2_type"/>
</dbReference>
<keyword evidence="3" id="KW-0677">Repeat</keyword>
<dbReference type="PANTHER" id="PTHR24394:SF29">
    <property type="entry name" value="MYONEURIN"/>
    <property type="match status" value="1"/>
</dbReference>
<dbReference type="GO" id="GO:0000981">
    <property type="term" value="F:DNA-binding transcription factor activity, RNA polymerase II-specific"/>
    <property type="evidence" value="ECO:0007669"/>
    <property type="project" value="TreeGrafter"/>
</dbReference>
<keyword evidence="10" id="KW-1185">Reference proteome</keyword>
<dbReference type="STRING" id="34720.A0A195EVZ7"/>
<dbReference type="PROSITE" id="PS00028">
    <property type="entry name" value="ZINC_FINGER_C2H2_1"/>
    <property type="match status" value="1"/>
</dbReference>
<organism evidence="9 10">
    <name type="scientific">Trachymyrmex septentrionalis</name>
    <dbReference type="NCBI Taxonomy" id="34720"/>
    <lineage>
        <taxon>Eukaryota</taxon>
        <taxon>Metazoa</taxon>
        <taxon>Ecdysozoa</taxon>
        <taxon>Arthropoda</taxon>
        <taxon>Hexapoda</taxon>
        <taxon>Insecta</taxon>
        <taxon>Pterygota</taxon>
        <taxon>Neoptera</taxon>
        <taxon>Endopterygota</taxon>
        <taxon>Hymenoptera</taxon>
        <taxon>Apocrita</taxon>
        <taxon>Aculeata</taxon>
        <taxon>Formicoidea</taxon>
        <taxon>Formicidae</taxon>
        <taxon>Myrmicinae</taxon>
        <taxon>Trachymyrmex</taxon>
    </lineage>
</organism>
<evidence type="ECO:0000313" key="10">
    <source>
        <dbReference type="Proteomes" id="UP000078541"/>
    </source>
</evidence>
<dbReference type="PROSITE" id="PS50157">
    <property type="entry name" value="ZINC_FINGER_C2H2_2"/>
    <property type="match status" value="2"/>
</dbReference>
<dbReference type="Pfam" id="PF00096">
    <property type="entry name" value="zf-C2H2"/>
    <property type="match status" value="2"/>
</dbReference>